<organism evidence="2 3">
    <name type="scientific">Umbelopsis vinacea</name>
    <dbReference type="NCBI Taxonomy" id="44442"/>
    <lineage>
        <taxon>Eukaryota</taxon>
        <taxon>Fungi</taxon>
        <taxon>Fungi incertae sedis</taxon>
        <taxon>Mucoromycota</taxon>
        <taxon>Mucoromycotina</taxon>
        <taxon>Umbelopsidomycetes</taxon>
        <taxon>Umbelopsidales</taxon>
        <taxon>Umbelopsidaceae</taxon>
        <taxon>Umbelopsis</taxon>
    </lineage>
</organism>
<evidence type="ECO:0000313" key="2">
    <source>
        <dbReference type="EMBL" id="KAG2188792.1"/>
    </source>
</evidence>
<accession>A0A8H7QA21</accession>
<feature type="region of interest" description="Disordered" evidence="1">
    <location>
        <begin position="34"/>
        <end position="75"/>
    </location>
</feature>
<feature type="compositionally biased region" description="Polar residues" evidence="1">
    <location>
        <begin position="60"/>
        <end position="75"/>
    </location>
</feature>
<comment type="caution">
    <text evidence="2">The sequence shown here is derived from an EMBL/GenBank/DDBJ whole genome shotgun (WGS) entry which is preliminary data.</text>
</comment>
<feature type="compositionally biased region" description="Basic and acidic residues" evidence="1">
    <location>
        <begin position="43"/>
        <end position="59"/>
    </location>
</feature>
<reference evidence="2" key="1">
    <citation type="submission" date="2020-12" db="EMBL/GenBank/DDBJ databases">
        <title>Metabolic potential, ecology and presence of endohyphal bacteria is reflected in genomic diversity of Mucoromycotina.</title>
        <authorList>
            <person name="Muszewska A."/>
            <person name="Okrasinska A."/>
            <person name="Steczkiewicz K."/>
            <person name="Drgas O."/>
            <person name="Orlowska M."/>
            <person name="Perlinska-Lenart U."/>
            <person name="Aleksandrzak-Piekarczyk T."/>
            <person name="Szatraj K."/>
            <person name="Zielenkiewicz U."/>
            <person name="Pilsyk S."/>
            <person name="Malc E."/>
            <person name="Mieczkowski P."/>
            <person name="Kruszewska J.S."/>
            <person name="Biernat P."/>
            <person name="Pawlowska J."/>
        </authorList>
    </citation>
    <scope>NUCLEOTIDE SEQUENCE</scope>
    <source>
        <strain evidence="2">WA0000051536</strain>
    </source>
</reference>
<dbReference type="AlphaFoldDB" id="A0A8H7QA21"/>
<gene>
    <name evidence="2" type="ORF">INT44_003931</name>
</gene>
<sequence>MSTRAKITLAGSFAFCGLTIWGLMRAGLVREEERQQRKQQQRANKEELDAQKALHEHLIRSQSVKSTSGTASDSE</sequence>
<dbReference type="EMBL" id="JAEPRA010000001">
    <property type="protein sequence ID" value="KAG2188792.1"/>
    <property type="molecule type" value="Genomic_DNA"/>
</dbReference>
<protein>
    <submittedName>
        <fullName evidence="2">Uncharacterized protein</fullName>
    </submittedName>
</protein>
<evidence type="ECO:0000256" key="1">
    <source>
        <dbReference type="SAM" id="MobiDB-lite"/>
    </source>
</evidence>
<proteinExistence type="predicted"/>
<dbReference type="Proteomes" id="UP000612746">
    <property type="component" value="Unassembled WGS sequence"/>
</dbReference>
<keyword evidence="3" id="KW-1185">Reference proteome</keyword>
<name>A0A8H7QA21_9FUNG</name>
<evidence type="ECO:0000313" key="3">
    <source>
        <dbReference type="Proteomes" id="UP000612746"/>
    </source>
</evidence>